<dbReference type="STRING" id="641526.ADIWIN_3406"/>
<dbReference type="eggNOG" id="COG1595">
    <property type="taxonomic scope" value="Bacteria"/>
</dbReference>
<evidence type="ECO:0000313" key="1">
    <source>
        <dbReference type="EMBL" id="EPR70759.1"/>
    </source>
</evidence>
<reference evidence="1 2" key="1">
    <citation type="journal article" date="2013" name="Genome Announc.">
        <title>Draft Genome Sequence of Winogradskyella psychrotolerans RS-3T, Isolated from the Marine Transect of Kongsfjorden, Ny-Alesund, Svalbard, Arctic Ocean.</title>
        <authorList>
            <person name="Kumar Pinnaka A."/>
            <person name="Ara S."/>
            <person name="Singh A."/>
            <person name="Shivaji S."/>
        </authorList>
    </citation>
    <scope>NUCLEOTIDE SEQUENCE [LARGE SCALE GENOMIC DNA]</scope>
    <source>
        <strain evidence="1 2">RS-3</strain>
    </source>
</reference>
<dbReference type="OrthoDB" id="1226308at2"/>
<name>S7WVK1_9FLAO</name>
<comment type="caution">
    <text evidence="1">The sequence shown here is derived from an EMBL/GenBank/DDBJ whole genome shotgun (WGS) entry which is preliminary data.</text>
</comment>
<dbReference type="AlphaFoldDB" id="S7WVK1"/>
<dbReference type="RefSeq" id="WP_020894590.1">
    <property type="nucleotide sequence ID" value="NZ_ATMR01000176.1"/>
</dbReference>
<sequence length="229" mass="26716">MSVTEKLTSETTRNTFEKKILSALPHLHPYVKHRIYIAETTGILPKNMFSSNGLIDESVIVLYSEDFDVDADTEAVKLELFRIVDNYMNVLFKNEAFHKNTISTDDILKKELDKLSEDYTIDGDFDFILNTELNDISYHQDQEHALHLYSDKETSILKAFDIKDLSISKSPRVFGQLYNWLPFNVSNIVDLYIIGKLDFESIAKIKKIEQKRVEAIFDKVKRTFRRHIE</sequence>
<gene>
    <name evidence="1" type="ORF">ADIWIN_3406</name>
</gene>
<keyword evidence="2" id="KW-1185">Reference proteome</keyword>
<proteinExistence type="predicted"/>
<dbReference type="EMBL" id="ATMR01000176">
    <property type="protein sequence ID" value="EPR70759.1"/>
    <property type="molecule type" value="Genomic_DNA"/>
</dbReference>
<protein>
    <submittedName>
        <fullName evidence="1">Uncharacterized protein</fullName>
    </submittedName>
</protein>
<organism evidence="1 2">
    <name type="scientific">Winogradskyella psychrotolerans RS-3</name>
    <dbReference type="NCBI Taxonomy" id="641526"/>
    <lineage>
        <taxon>Bacteria</taxon>
        <taxon>Pseudomonadati</taxon>
        <taxon>Bacteroidota</taxon>
        <taxon>Flavobacteriia</taxon>
        <taxon>Flavobacteriales</taxon>
        <taxon>Flavobacteriaceae</taxon>
        <taxon>Winogradskyella</taxon>
    </lineage>
</organism>
<dbReference type="Proteomes" id="UP000014962">
    <property type="component" value="Unassembled WGS sequence"/>
</dbReference>
<accession>S7WVK1</accession>
<evidence type="ECO:0000313" key="2">
    <source>
        <dbReference type="Proteomes" id="UP000014962"/>
    </source>
</evidence>